<reference evidence="1 2" key="1">
    <citation type="submission" date="2023-04" db="EMBL/GenBank/DDBJ databases">
        <title>Genome of Basidiobolus ranarum AG-B5.</title>
        <authorList>
            <person name="Stajich J.E."/>
            <person name="Carter-House D."/>
            <person name="Gryganskyi A."/>
        </authorList>
    </citation>
    <scope>NUCLEOTIDE SEQUENCE [LARGE SCALE GENOMIC DNA]</scope>
    <source>
        <strain evidence="1 2">AG-B5</strain>
    </source>
</reference>
<protein>
    <submittedName>
        <fullName evidence="1">Uncharacterized protein</fullName>
    </submittedName>
</protein>
<comment type="caution">
    <text evidence="1">The sequence shown here is derived from an EMBL/GenBank/DDBJ whole genome shotgun (WGS) entry which is preliminary data.</text>
</comment>
<evidence type="ECO:0000313" key="2">
    <source>
        <dbReference type="Proteomes" id="UP001479436"/>
    </source>
</evidence>
<gene>
    <name evidence="1" type="ORF">K7432_005853</name>
</gene>
<accession>A0ABR2W2J6</accession>
<sequence length="53" mass="5726">MKFQEDVTIMVVFADSIIAPSANQLLDVKRMRTSDISGANQLSTTVGGVRSII</sequence>
<organism evidence="1 2">
    <name type="scientific">Basidiobolus ranarum</name>
    <dbReference type="NCBI Taxonomy" id="34480"/>
    <lineage>
        <taxon>Eukaryota</taxon>
        <taxon>Fungi</taxon>
        <taxon>Fungi incertae sedis</taxon>
        <taxon>Zoopagomycota</taxon>
        <taxon>Entomophthoromycotina</taxon>
        <taxon>Basidiobolomycetes</taxon>
        <taxon>Basidiobolales</taxon>
        <taxon>Basidiobolaceae</taxon>
        <taxon>Basidiobolus</taxon>
    </lineage>
</organism>
<dbReference type="EMBL" id="JASJQH010007117">
    <property type="protein sequence ID" value="KAK9717937.1"/>
    <property type="molecule type" value="Genomic_DNA"/>
</dbReference>
<evidence type="ECO:0000313" key="1">
    <source>
        <dbReference type="EMBL" id="KAK9717937.1"/>
    </source>
</evidence>
<dbReference type="Proteomes" id="UP001479436">
    <property type="component" value="Unassembled WGS sequence"/>
</dbReference>
<keyword evidence="2" id="KW-1185">Reference proteome</keyword>
<proteinExistence type="predicted"/>
<name>A0ABR2W2J6_9FUNG</name>